<dbReference type="Proteomes" id="UP000324222">
    <property type="component" value="Unassembled WGS sequence"/>
</dbReference>
<keyword evidence="2" id="KW-1185">Reference proteome</keyword>
<gene>
    <name evidence="1" type="ORF">E2C01_045428</name>
</gene>
<evidence type="ECO:0000313" key="1">
    <source>
        <dbReference type="EMBL" id="MPC51579.1"/>
    </source>
</evidence>
<name>A0A5B7G220_PORTR</name>
<reference evidence="1 2" key="1">
    <citation type="submission" date="2019-05" db="EMBL/GenBank/DDBJ databases">
        <title>Another draft genome of Portunus trituberculatus and its Hox gene families provides insights of decapod evolution.</title>
        <authorList>
            <person name="Jeong J.-H."/>
            <person name="Song I."/>
            <person name="Kim S."/>
            <person name="Choi T."/>
            <person name="Kim D."/>
            <person name="Ryu S."/>
            <person name="Kim W."/>
        </authorList>
    </citation>
    <scope>NUCLEOTIDE SEQUENCE [LARGE SCALE GENOMIC DNA]</scope>
    <source>
        <tissue evidence="1">Muscle</tissue>
    </source>
</reference>
<organism evidence="1 2">
    <name type="scientific">Portunus trituberculatus</name>
    <name type="common">Swimming crab</name>
    <name type="synonym">Neptunus trituberculatus</name>
    <dbReference type="NCBI Taxonomy" id="210409"/>
    <lineage>
        <taxon>Eukaryota</taxon>
        <taxon>Metazoa</taxon>
        <taxon>Ecdysozoa</taxon>
        <taxon>Arthropoda</taxon>
        <taxon>Crustacea</taxon>
        <taxon>Multicrustacea</taxon>
        <taxon>Malacostraca</taxon>
        <taxon>Eumalacostraca</taxon>
        <taxon>Eucarida</taxon>
        <taxon>Decapoda</taxon>
        <taxon>Pleocyemata</taxon>
        <taxon>Brachyura</taxon>
        <taxon>Eubrachyura</taxon>
        <taxon>Portunoidea</taxon>
        <taxon>Portunidae</taxon>
        <taxon>Portuninae</taxon>
        <taxon>Portunus</taxon>
    </lineage>
</organism>
<protein>
    <submittedName>
        <fullName evidence="1">Uncharacterized protein</fullName>
    </submittedName>
</protein>
<comment type="caution">
    <text evidence="1">The sequence shown here is derived from an EMBL/GenBank/DDBJ whole genome shotgun (WGS) entry which is preliminary data.</text>
</comment>
<sequence length="69" mass="8049">MPHIRPLPRLSVDQQVHIQDPTSRCWDKVGVVMGYGRTRDIDIRLPRGRVYWRNCHFIRLIPSSPGDSP</sequence>
<dbReference type="EMBL" id="VSRR010010267">
    <property type="protein sequence ID" value="MPC51579.1"/>
    <property type="molecule type" value="Genomic_DNA"/>
</dbReference>
<evidence type="ECO:0000313" key="2">
    <source>
        <dbReference type="Proteomes" id="UP000324222"/>
    </source>
</evidence>
<accession>A0A5B7G220</accession>
<proteinExistence type="predicted"/>
<dbReference type="PANTHER" id="PTHR33244">
    <property type="entry name" value="INTEGRASE CATALYTIC DOMAIN-CONTAINING PROTEIN-RELATED"/>
    <property type="match status" value="1"/>
</dbReference>
<dbReference type="PANTHER" id="PTHR33244:SF3">
    <property type="entry name" value="PEPTIDASE A2 DOMAIN-CONTAINING PROTEIN"/>
    <property type="match status" value="1"/>
</dbReference>
<dbReference type="AlphaFoldDB" id="A0A5B7G220"/>